<dbReference type="Gene3D" id="3.30.1050.10">
    <property type="entry name" value="SCP2 sterol-binding domain"/>
    <property type="match status" value="1"/>
</dbReference>
<keyword evidence="2 3" id="KW-0012">Acyltransferase</keyword>
<feature type="domain" description="Enhanced intracellular survival protein" evidence="4">
    <location>
        <begin position="304"/>
        <end position="398"/>
    </location>
</feature>
<evidence type="ECO:0000256" key="1">
    <source>
        <dbReference type="ARBA" id="ARBA00022679"/>
    </source>
</evidence>
<keyword evidence="1 3" id="KW-0808">Transferase</keyword>
<comment type="similarity">
    <text evidence="3">Belongs to the acetyltransferase Eis family.</text>
</comment>
<dbReference type="Pfam" id="PF13527">
    <property type="entry name" value="Acetyltransf_9"/>
    <property type="match status" value="1"/>
</dbReference>
<dbReference type="Gene3D" id="3.40.630.30">
    <property type="match status" value="2"/>
</dbReference>
<evidence type="ECO:0000313" key="7">
    <source>
        <dbReference type="Proteomes" id="UP001164965"/>
    </source>
</evidence>
<dbReference type="GO" id="GO:0016746">
    <property type="term" value="F:acyltransferase activity"/>
    <property type="evidence" value="ECO:0007669"/>
    <property type="project" value="UniProtKB-KW"/>
</dbReference>
<dbReference type="InterPro" id="IPR041380">
    <property type="entry name" value="Acetyltransf_17"/>
</dbReference>
<feature type="domain" description="Eis-like acetyltransferase" evidence="5">
    <location>
        <begin position="181"/>
        <end position="293"/>
    </location>
</feature>
<organism evidence="6 7">
    <name type="scientific">Rhodococcus antarcticus</name>
    <dbReference type="NCBI Taxonomy" id="2987751"/>
    <lineage>
        <taxon>Bacteria</taxon>
        <taxon>Bacillati</taxon>
        <taxon>Actinomycetota</taxon>
        <taxon>Actinomycetes</taxon>
        <taxon>Mycobacteriales</taxon>
        <taxon>Nocardiaceae</taxon>
        <taxon>Rhodococcus</taxon>
    </lineage>
</organism>
<dbReference type="InterPro" id="IPR036527">
    <property type="entry name" value="SCP2_sterol-bd_dom_sf"/>
</dbReference>
<evidence type="ECO:0000313" key="6">
    <source>
        <dbReference type="EMBL" id="UZJ26326.1"/>
    </source>
</evidence>
<dbReference type="EMBL" id="CP110615">
    <property type="protein sequence ID" value="UZJ26326.1"/>
    <property type="molecule type" value="Genomic_DNA"/>
</dbReference>
<keyword evidence="7" id="KW-1185">Reference proteome</keyword>
<feature type="active site" description="Proton acceptor; via carboxylate" evidence="3">
    <location>
        <position position="403"/>
    </location>
</feature>
<evidence type="ECO:0000259" key="5">
    <source>
        <dbReference type="Pfam" id="PF17668"/>
    </source>
</evidence>
<proteinExistence type="inferred from homology"/>
<dbReference type="EC" id="2.3.1.-" evidence="6"/>
<dbReference type="SUPFAM" id="SSF55729">
    <property type="entry name" value="Acyl-CoA N-acyltransferases (Nat)"/>
    <property type="match status" value="1"/>
</dbReference>
<evidence type="ECO:0000259" key="4">
    <source>
        <dbReference type="Pfam" id="PF13530"/>
    </source>
</evidence>
<dbReference type="HAMAP" id="MF_01812">
    <property type="entry name" value="Eis"/>
    <property type="match status" value="1"/>
</dbReference>
<accession>A0ABY6P3U5</accession>
<feature type="active site" description="Proton donor" evidence="3">
    <location>
        <position position="123"/>
    </location>
</feature>
<sequence>MPAVPVVLSAERHREAAEVFGGAYLVGPVTDRMWSRSAATYKGSTVHAVLEDDDSIGAVARAFDVTLAVPGGCVPAAGVSSVGVRADRRRRGHLRSLMTAQLEHLRAAGAVAATLRATEATIYERFGYGVASSYGTLTVDRARARLRAGAAPERALRLVNPTAALQLLPQVHDRLVRSRPGAISRPTWWWTNQVARMLDKDEPLWVLCTEDGDGEVDGWVVYTATHTDTASGEHRAQVSVIDLVGATPEVELALWQAAMAIDLAETVVAQGRPLDDGLPLALVDPRAARLSAVEDETWLRLLDVPTALSARTYGSADAVVLGVDDQLVPGNSGRYRVGPDGAERTEAAVEVEIGVSELASVYLGGTRFAALATAGRVRGDAPALRRADLLFAADRAPWSGTYF</sequence>
<dbReference type="Proteomes" id="UP001164965">
    <property type="component" value="Chromosome"/>
</dbReference>
<evidence type="ECO:0000256" key="2">
    <source>
        <dbReference type="ARBA" id="ARBA00023315"/>
    </source>
</evidence>
<dbReference type="NCBIfam" id="NF002367">
    <property type="entry name" value="PRK01346.1-4"/>
    <property type="match status" value="1"/>
</dbReference>
<dbReference type="InterPro" id="IPR022902">
    <property type="entry name" value="NAcTrfase_Eis"/>
</dbReference>
<comment type="subunit">
    <text evidence="3">Homohexamer; trimer of dimers.</text>
</comment>
<feature type="binding site" evidence="3">
    <location>
        <begin position="82"/>
        <end position="84"/>
    </location>
    <ligand>
        <name>acetyl-CoA</name>
        <dbReference type="ChEBI" id="CHEBI:57288"/>
    </ligand>
</feature>
<evidence type="ECO:0000256" key="3">
    <source>
        <dbReference type="HAMAP-Rule" id="MF_01812"/>
    </source>
</evidence>
<protein>
    <submittedName>
        <fullName evidence="6">GNAT family N-acetyltransferase</fullName>
        <ecNumber evidence="6">2.3.1.-</ecNumber>
    </submittedName>
</protein>
<dbReference type="Pfam" id="PF13530">
    <property type="entry name" value="SCP2_2"/>
    <property type="match status" value="1"/>
</dbReference>
<dbReference type="InterPro" id="IPR016181">
    <property type="entry name" value="Acyl_CoA_acyltransferase"/>
</dbReference>
<dbReference type="InterPro" id="IPR051554">
    <property type="entry name" value="Acetyltransferase_Eis"/>
</dbReference>
<feature type="binding site" evidence="3">
    <location>
        <begin position="118"/>
        <end position="119"/>
    </location>
    <ligand>
        <name>acetyl-CoA</name>
        <dbReference type="ChEBI" id="CHEBI:57288"/>
    </ligand>
</feature>
<dbReference type="PANTHER" id="PTHR37817">
    <property type="entry name" value="N-ACETYLTRANSFERASE EIS"/>
    <property type="match status" value="1"/>
</dbReference>
<dbReference type="RefSeq" id="WP_265384430.1">
    <property type="nucleotide sequence ID" value="NZ_CP110615.1"/>
</dbReference>
<dbReference type="SUPFAM" id="SSF55718">
    <property type="entry name" value="SCP-like"/>
    <property type="match status" value="1"/>
</dbReference>
<gene>
    <name evidence="6" type="ORF">RHODO2019_07960</name>
</gene>
<dbReference type="InterPro" id="IPR025559">
    <property type="entry name" value="Eis_dom"/>
</dbReference>
<dbReference type="Pfam" id="PF17668">
    <property type="entry name" value="Acetyltransf_17"/>
    <property type="match status" value="1"/>
</dbReference>
<reference evidence="6" key="1">
    <citation type="submission" date="2022-10" db="EMBL/GenBank/DDBJ databases">
        <title>Rhodococcus sp.75.</title>
        <authorList>
            <person name="Sun M."/>
        </authorList>
    </citation>
    <scope>NUCLEOTIDE SEQUENCE</scope>
    <source>
        <strain evidence="6">75</strain>
    </source>
</reference>
<name>A0ABY6P3U5_9NOCA</name>
<feature type="binding site" evidence="3">
    <location>
        <begin position="90"/>
        <end position="95"/>
    </location>
    <ligand>
        <name>acetyl-CoA</name>
        <dbReference type="ChEBI" id="CHEBI:57288"/>
    </ligand>
</feature>
<dbReference type="PANTHER" id="PTHR37817:SF1">
    <property type="entry name" value="N-ACETYLTRANSFERASE EIS"/>
    <property type="match status" value="1"/>
</dbReference>